<feature type="compositionally biased region" description="Basic residues" evidence="1">
    <location>
        <begin position="50"/>
        <end position="59"/>
    </location>
</feature>
<accession>A0AAN6YS06</accession>
<dbReference type="RefSeq" id="XP_064669209.1">
    <property type="nucleotide sequence ID" value="XM_064808644.1"/>
</dbReference>
<reference evidence="2" key="1">
    <citation type="journal article" date="2023" name="Mol. Phylogenet. Evol.">
        <title>Genome-scale phylogeny and comparative genomics of the fungal order Sordariales.</title>
        <authorList>
            <person name="Hensen N."/>
            <person name="Bonometti L."/>
            <person name="Westerberg I."/>
            <person name="Brannstrom I.O."/>
            <person name="Guillou S."/>
            <person name="Cros-Aarteil S."/>
            <person name="Calhoun S."/>
            <person name="Haridas S."/>
            <person name="Kuo A."/>
            <person name="Mondo S."/>
            <person name="Pangilinan J."/>
            <person name="Riley R."/>
            <person name="LaButti K."/>
            <person name="Andreopoulos B."/>
            <person name="Lipzen A."/>
            <person name="Chen C."/>
            <person name="Yan M."/>
            <person name="Daum C."/>
            <person name="Ng V."/>
            <person name="Clum A."/>
            <person name="Steindorff A."/>
            <person name="Ohm R.A."/>
            <person name="Martin F."/>
            <person name="Silar P."/>
            <person name="Natvig D.O."/>
            <person name="Lalanne C."/>
            <person name="Gautier V."/>
            <person name="Ament-Velasquez S.L."/>
            <person name="Kruys A."/>
            <person name="Hutchinson M.I."/>
            <person name="Powell A.J."/>
            <person name="Barry K."/>
            <person name="Miller A.N."/>
            <person name="Grigoriev I.V."/>
            <person name="Debuchy R."/>
            <person name="Gladieux P."/>
            <person name="Hiltunen Thoren M."/>
            <person name="Johannesson H."/>
        </authorList>
    </citation>
    <scope>NUCLEOTIDE SEQUENCE</scope>
    <source>
        <strain evidence="2">CBS 508.74</strain>
    </source>
</reference>
<reference evidence="2" key="2">
    <citation type="submission" date="2023-05" db="EMBL/GenBank/DDBJ databases">
        <authorList>
            <consortium name="Lawrence Berkeley National Laboratory"/>
            <person name="Steindorff A."/>
            <person name="Hensen N."/>
            <person name="Bonometti L."/>
            <person name="Westerberg I."/>
            <person name="Brannstrom I.O."/>
            <person name="Guillou S."/>
            <person name="Cros-Aarteil S."/>
            <person name="Calhoun S."/>
            <person name="Haridas S."/>
            <person name="Kuo A."/>
            <person name="Mondo S."/>
            <person name="Pangilinan J."/>
            <person name="Riley R."/>
            <person name="Labutti K."/>
            <person name="Andreopoulos B."/>
            <person name="Lipzen A."/>
            <person name="Chen C."/>
            <person name="Yanf M."/>
            <person name="Daum C."/>
            <person name="Ng V."/>
            <person name="Clum A."/>
            <person name="Ohm R."/>
            <person name="Martin F."/>
            <person name="Silar P."/>
            <person name="Natvig D."/>
            <person name="Lalanne C."/>
            <person name="Gautier V."/>
            <person name="Ament-Velasquez S.L."/>
            <person name="Kruys A."/>
            <person name="Hutchinson M.I."/>
            <person name="Powell A.J."/>
            <person name="Barry K."/>
            <person name="Miller A.N."/>
            <person name="Grigoriev I.V."/>
            <person name="Debuchy R."/>
            <person name="Gladieux P."/>
            <person name="Thoren M.H."/>
            <person name="Johannesson H."/>
        </authorList>
    </citation>
    <scope>NUCLEOTIDE SEQUENCE</scope>
    <source>
        <strain evidence="2">CBS 508.74</strain>
    </source>
</reference>
<dbReference type="EMBL" id="MU853345">
    <property type="protein sequence ID" value="KAK4111639.1"/>
    <property type="molecule type" value="Genomic_DNA"/>
</dbReference>
<sequence length="59" mass="6711">MNLCSSKAVNAACLRRRAVQASCLRRNNRRIHVAYYGLGPTMRRSQPGPRSRRMIGVRP</sequence>
<evidence type="ECO:0000313" key="2">
    <source>
        <dbReference type="EMBL" id="KAK4111639.1"/>
    </source>
</evidence>
<feature type="region of interest" description="Disordered" evidence="1">
    <location>
        <begin position="40"/>
        <end position="59"/>
    </location>
</feature>
<dbReference type="Proteomes" id="UP001302812">
    <property type="component" value="Unassembled WGS sequence"/>
</dbReference>
<keyword evidence="3" id="KW-1185">Reference proteome</keyword>
<organism evidence="2 3">
    <name type="scientific">Canariomyces notabilis</name>
    <dbReference type="NCBI Taxonomy" id="2074819"/>
    <lineage>
        <taxon>Eukaryota</taxon>
        <taxon>Fungi</taxon>
        <taxon>Dikarya</taxon>
        <taxon>Ascomycota</taxon>
        <taxon>Pezizomycotina</taxon>
        <taxon>Sordariomycetes</taxon>
        <taxon>Sordariomycetidae</taxon>
        <taxon>Sordariales</taxon>
        <taxon>Chaetomiaceae</taxon>
        <taxon>Canariomyces</taxon>
    </lineage>
</organism>
<proteinExistence type="predicted"/>
<gene>
    <name evidence="2" type="ORF">N656DRAFT_145552</name>
</gene>
<protein>
    <submittedName>
        <fullName evidence="2">Uncharacterized protein</fullName>
    </submittedName>
</protein>
<evidence type="ECO:0000256" key="1">
    <source>
        <dbReference type="SAM" id="MobiDB-lite"/>
    </source>
</evidence>
<comment type="caution">
    <text evidence="2">The sequence shown here is derived from an EMBL/GenBank/DDBJ whole genome shotgun (WGS) entry which is preliminary data.</text>
</comment>
<dbReference type="AlphaFoldDB" id="A0AAN6YS06"/>
<dbReference type="GeneID" id="89932767"/>
<evidence type="ECO:0000313" key="3">
    <source>
        <dbReference type="Proteomes" id="UP001302812"/>
    </source>
</evidence>
<name>A0AAN6YS06_9PEZI</name>